<dbReference type="InterPro" id="IPR009057">
    <property type="entry name" value="Homeodomain-like_sf"/>
</dbReference>
<evidence type="ECO:0000313" key="6">
    <source>
        <dbReference type="EMBL" id="CAH1202278.1"/>
    </source>
</evidence>
<dbReference type="PANTHER" id="PTHR43280:SF10">
    <property type="entry name" value="REGULATORY PROTEIN POCR"/>
    <property type="match status" value="1"/>
</dbReference>
<evidence type="ECO:0000313" key="7">
    <source>
        <dbReference type="Proteomes" id="UP000838821"/>
    </source>
</evidence>
<dbReference type="SMART" id="SM00342">
    <property type="entry name" value="HTH_ARAC"/>
    <property type="match status" value="1"/>
</dbReference>
<dbReference type="InterPro" id="IPR018060">
    <property type="entry name" value="HTH_AraC"/>
</dbReference>
<dbReference type="Pfam" id="PF12833">
    <property type="entry name" value="HTH_18"/>
    <property type="match status" value="1"/>
</dbReference>
<keyword evidence="2" id="KW-0238">DNA-binding</keyword>
<dbReference type="EMBL" id="CAKMMW010000004">
    <property type="protein sequence ID" value="CAH1202278.1"/>
    <property type="molecule type" value="Genomic_DNA"/>
</dbReference>
<keyword evidence="4" id="KW-0812">Transmembrane</keyword>
<sequence length="738" mass="85234">MSRNWFHRLLISYLPVLILIGCLFVFIGIIQLSELSQRNAVKSSQIYAQNLQNNIDTSLRSIEIMMIEMISRNTKPTSFASMESSPEFIVDLSQLLQGMVSTNSLIDSIYIYRAGDGTIVTDQTKLTLEQSADGSFVEANLSALSKGWSDPRTFRTFKIGNEKKTVISIAKGIPLTGKGTALLVVNVKVDSIQQYLDKFGQSDVSYISVSDRAGVEMFRQGGRSSHEDDIVVTSNYTGWTYKSGLKEEIMGNVFSYITSGWVMLGFLGLLIGIWWIIYISRKNYKPIETMMSRIQKYNQQHKNSFIQEASVDDLSYIDYTLSNMIEASEDYENRNQENNRFRRLRLFQQLVEGVESINQEEWNVSLRELEIDVFTCASVSIIEIDKYSEFISQYSHADQGLFKYILTKVVDETAKADSLRIWQEWVTNHRLCVIYFGNDEELQHQLGSRILTQSEQIREWLQNNLKLTVTLGIGEAVTEASAVSVSYDTALKVLSYKSALGSNRVIGHWEIDVLSHDDMFVYLQYVRTIAQAFRVGSEKWQEELKLLFDGLRSLLLPKEEIDSVLIYMNFFFHREMTELPPVYQTLWNNEFRIQWIERMESLETLDEVESFYLERLTSCDRKMKSLREEKGNHAIVRRVREYIEEHFDNPDLSLSMLSEKFNMNASSLSLLFKSEFGEKFVVYLCQVRMEHAKELLRDGNLPIHEISVMVGYLQPISFIRTFKKTVGVTPGDYRKVHQ</sequence>
<keyword evidence="1" id="KW-0805">Transcription regulation</keyword>
<dbReference type="PROSITE" id="PS00041">
    <property type="entry name" value="HTH_ARAC_FAMILY_1"/>
    <property type="match status" value="1"/>
</dbReference>
<proteinExistence type="predicted"/>
<keyword evidence="3" id="KW-0804">Transcription</keyword>
<dbReference type="Proteomes" id="UP000838821">
    <property type="component" value="Unassembled WGS sequence"/>
</dbReference>
<keyword evidence="7" id="KW-1185">Reference proteome</keyword>
<keyword evidence="4" id="KW-0472">Membrane</keyword>
<evidence type="ECO:0000256" key="2">
    <source>
        <dbReference type="ARBA" id="ARBA00023125"/>
    </source>
</evidence>
<comment type="caution">
    <text evidence="6">The sequence shown here is derived from an EMBL/GenBank/DDBJ whole genome shotgun (WGS) entry which is preliminary data.</text>
</comment>
<keyword evidence="4" id="KW-1133">Transmembrane helix</keyword>
<evidence type="ECO:0000256" key="3">
    <source>
        <dbReference type="ARBA" id="ARBA00023163"/>
    </source>
</evidence>
<feature type="transmembrane region" description="Helical" evidence="4">
    <location>
        <begin position="12"/>
        <end position="32"/>
    </location>
</feature>
<feature type="domain" description="HTH araC/xylS-type" evidence="5">
    <location>
        <begin position="637"/>
        <end position="736"/>
    </location>
</feature>
<dbReference type="InterPro" id="IPR018062">
    <property type="entry name" value="HTH_AraC-typ_CS"/>
</dbReference>
<feature type="transmembrane region" description="Helical" evidence="4">
    <location>
        <begin position="253"/>
        <end position="277"/>
    </location>
</feature>
<accession>A0ABM9C4Q9</accession>
<protein>
    <submittedName>
        <fullName evidence="6">HTH-type transcriptional activator RhaR</fullName>
    </submittedName>
</protein>
<name>A0ABM9C4Q9_9BACL</name>
<evidence type="ECO:0000256" key="1">
    <source>
        <dbReference type="ARBA" id="ARBA00023015"/>
    </source>
</evidence>
<dbReference type="PROSITE" id="PS51257">
    <property type="entry name" value="PROKAR_LIPOPROTEIN"/>
    <property type="match status" value="1"/>
</dbReference>
<evidence type="ECO:0000259" key="5">
    <source>
        <dbReference type="PROSITE" id="PS01124"/>
    </source>
</evidence>
<evidence type="ECO:0000256" key="4">
    <source>
        <dbReference type="SAM" id="Phobius"/>
    </source>
</evidence>
<dbReference type="PANTHER" id="PTHR43280">
    <property type="entry name" value="ARAC-FAMILY TRANSCRIPTIONAL REGULATOR"/>
    <property type="match status" value="1"/>
</dbReference>
<dbReference type="SUPFAM" id="SSF46689">
    <property type="entry name" value="Homeodomain-like"/>
    <property type="match status" value="1"/>
</dbReference>
<organism evidence="6 7">
    <name type="scientific">Paenibacillus allorhizoplanae</name>
    <dbReference type="NCBI Taxonomy" id="2905648"/>
    <lineage>
        <taxon>Bacteria</taxon>
        <taxon>Bacillati</taxon>
        <taxon>Bacillota</taxon>
        <taxon>Bacilli</taxon>
        <taxon>Bacillales</taxon>
        <taxon>Paenibacillaceae</taxon>
        <taxon>Paenibacillus</taxon>
    </lineage>
</organism>
<dbReference type="PROSITE" id="PS01124">
    <property type="entry name" value="HTH_ARAC_FAMILY_2"/>
    <property type="match status" value="1"/>
</dbReference>
<reference evidence="6" key="1">
    <citation type="submission" date="2022-01" db="EMBL/GenBank/DDBJ databases">
        <authorList>
            <person name="Criscuolo A."/>
        </authorList>
    </citation>
    <scope>NUCLEOTIDE SEQUENCE</scope>
    <source>
        <strain evidence="6">CIP111891</strain>
    </source>
</reference>
<gene>
    <name evidence="6" type="primary">rhaR_44</name>
    <name evidence="6" type="ORF">PAECIP111891_02107</name>
</gene>
<dbReference type="Gene3D" id="1.10.10.60">
    <property type="entry name" value="Homeodomain-like"/>
    <property type="match status" value="2"/>
</dbReference>
<dbReference type="RefSeq" id="WP_236286849.1">
    <property type="nucleotide sequence ID" value="NZ_CAKMMW010000004.1"/>
</dbReference>